<accession>A0A6I6MN75</accession>
<dbReference type="KEGG" id="tsv:DSM104635_03850"/>
<feature type="transmembrane region" description="Helical" evidence="1">
    <location>
        <begin position="129"/>
        <end position="152"/>
    </location>
</feature>
<keyword evidence="1" id="KW-0472">Membrane</keyword>
<feature type="transmembrane region" description="Helical" evidence="1">
    <location>
        <begin position="86"/>
        <end position="108"/>
    </location>
</feature>
<feature type="transmembrane region" description="Helical" evidence="1">
    <location>
        <begin position="12"/>
        <end position="45"/>
    </location>
</feature>
<evidence type="ECO:0000313" key="3">
    <source>
        <dbReference type="Proteomes" id="UP000431269"/>
    </source>
</evidence>
<dbReference type="RefSeq" id="WP_158767800.1">
    <property type="nucleotide sequence ID" value="NZ_CP047045.1"/>
</dbReference>
<gene>
    <name evidence="2" type="ORF">DSM104635_03850</name>
</gene>
<sequence>MKALGKGSIASWVRIGLLVAWWVMWFSAVCLVAFAVGYAALLLLVQNGIIDPQVLTGGEGQVRLGDADGSSFNITYDEPGGLTWPVVLPGILIAGVAVAGSLIIIWRLRKLFESFTSGEPFRRENAQHLRVIWITMVVIEVSRWILAALTAVLVVQFSNVEHISIEPEGDPLTTWMAIFVLICLAEVFREGARLKEEQELTI</sequence>
<dbReference type="EMBL" id="CP047045">
    <property type="protein sequence ID" value="QGZ96985.1"/>
    <property type="molecule type" value="Genomic_DNA"/>
</dbReference>
<organism evidence="2 3">
    <name type="scientific">Terricaulis silvestris</name>
    <dbReference type="NCBI Taxonomy" id="2686094"/>
    <lineage>
        <taxon>Bacteria</taxon>
        <taxon>Pseudomonadati</taxon>
        <taxon>Pseudomonadota</taxon>
        <taxon>Alphaproteobacteria</taxon>
        <taxon>Caulobacterales</taxon>
        <taxon>Caulobacteraceae</taxon>
        <taxon>Terricaulis</taxon>
    </lineage>
</organism>
<dbReference type="Proteomes" id="UP000431269">
    <property type="component" value="Chromosome"/>
</dbReference>
<keyword evidence="1" id="KW-1133">Transmembrane helix</keyword>
<keyword evidence="1" id="KW-0812">Transmembrane</keyword>
<evidence type="ECO:0000256" key="1">
    <source>
        <dbReference type="SAM" id="Phobius"/>
    </source>
</evidence>
<evidence type="ECO:0008006" key="4">
    <source>
        <dbReference type="Google" id="ProtNLM"/>
    </source>
</evidence>
<protein>
    <recommendedName>
        <fullName evidence="4">DUF2975 domain-containing protein</fullName>
    </recommendedName>
</protein>
<dbReference type="Pfam" id="PF11188">
    <property type="entry name" value="DUF2975"/>
    <property type="match status" value="1"/>
</dbReference>
<feature type="transmembrane region" description="Helical" evidence="1">
    <location>
        <begin position="172"/>
        <end position="188"/>
    </location>
</feature>
<evidence type="ECO:0000313" key="2">
    <source>
        <dbReference type="EMBL" id="QGZ96985.1"/>
    </source>
</evidence>
<name>A0A6I6MN75_9CAUL</name>
<keyword evidence="3" id="KW-1185">Reference proteome</keyword>
<dbReference type="AlphaFoldDB" id="A0A6I6MN75"/>
<dbReference type="InterPro" id="IPR021354">
    <property type="entry name" value="DUF2975"/>
</dbReference>
<proteinExistence type="predicted"/>
<reference evidence="3" key="1">
    <citation type="submission" date="2019-12" db="EMBL/GenBank/DDBJ databases">
        <title>Complete genome of Terracaulis silvestris 0127_4.</title>
        <authorList>
            <person name="Vieira S."/>
            <person name="Riedel T."/>
            <person name="Sproer C."/>
            <person name="Pascual J."/>
            <person name="Boedeker C."/>
            <person name="Overmann J."/>
        </authorList>
    </citation>
    <scope>NUCLEOTIDE SEQUENCE [LARGE SCALE GENOMIC DNA]</scope>
    <source>
        <strain evidence="3">0127_4</strain>
    </source>
</reference>